<evidence type="ECO:0000256" key="2">
    <source>
        <dbReference type="SAM" id="MobiDB-lite"/>
    </source>
</evidence>
<feature type="region of interest" description="Disordered" evidence="2">
    <location>
        <begin position="1307"/>
        <end position="1337"/>
    </location>
</feature>
<dbReference type="RefSeq" id="XP_067927681.1">
    <property type="nucleotide sequence ID" value="XM_068060336.1"/>
</dbReference>
<protein>
    <submittedName>
        <fullName evidence="3">Uncharacterized protein</fullName>
    </submittedName>
</protein>
<feature type="compositionally biased region" description="Basic and acidic residues" evidence="2">
    <location>
        <begin position="992"/>
        <end position="1002"/>
    </location>
</feature>
<feature type="compositionally biased region" description="Basic residues" evidence="2">
    <location>
        <begin position="929"/>
        <end position="939"/>
    </location>
</feature>
<feature type="compositionally biased region" description="Low complexity" evidence="2">
    <location>
        <begin position="1156"/>
        <end position="1165"/>
    </location>
</feature>
<feature type="compositionally biased region" description="Low complexity" evidence="2">
    <location>
        <begin position="1040"/>
        <end position="1068"/>
    </location>
</feature>
<feature type="region of interest" description="Disordered" evidence="2">
    <location>
        <begin position="1"/>
        <end position="474"/>
    </location>
</feature>
<feature type="region of interest" description="Disordered" evidence="2">
    <location>
        <begin position="920"/>
        <end position="1272"/>
    </location>
</feature>
<feature type="compositionally biased region" description="Basic and acidic residues" evidence="2">
    <location>
        <begin position="110"/>
        <end position="129"/>
    </location>
</feature>
<proteinExistence type="predicted"/>
<feature type="coiled-coil region" evidence="1">
    <location>
        <begin position="751"/>
        <end position="824"/>
    </location>
</feature>
<feature type="compositionally biased region" description="Basic and acidic residues" evidence="2">
    <location>
        <begin position="197"/>
        <end position="263"/>
    </location>
</feature>
<dbReference type="Proteomes" id="UP000221165">
    <property type="component" value="Unassembled WGS sequence"/>
</dbReference>
<dbReference type="GeneID" id="94423547"/>
<feature type="compositionally biased region" description="Polar residues" evidence="2">
    <location>
        <begin position="180"/>
        <end position="195"/>
    </location>
</feature>
<evidence type="ECO:0000313" key="4">
    <source>
        <dbReference type="Proteomes" id="UP000221165"/>
    </source>
</evidence>
<feature type="compositionally biased region" description="Basic and acidic residues" evidence="2">
    <location>
        <begin position="517"/>
        <end position="533"/>
    </location>
</feature>
<evidence type="ECO:0000256" key="1">
    <source>
        <dbReference type="SAM" id="Coils"/>
    </source>
</evidence>
<name>A0A2C6LHN6_9APIC</name>
<accession>A0A2C6LHN6</accession>
<feature type="compositionally biased region" description="Polar residues" evidence="2">
    <location>
        <begin position="1221"/>
        <end position="1230"/>
    </location>
</feature>
<dbReference type="EMBL" id="MIGC01000044">
    <property type="protein sequence ID" value="PHJ26035.1"/>
    <property type="molecule type" value="Genomic_DNA"/>
</dbReference>
<evidence type="ECO:0000313" key="3">
    <source>
        <dbReference type="EMBL" id="PHJ26035.1"/>
    </source>
</evidence>
<keyword evidence="1" id="KW-0175">Coiled coil</keyword>
<dbReference type="OrthoDB" id="10454549at2759"/>
<reference evidence="3 4" key="1">
    <citation type="journal article" date="2017" name="Int. J. Parasitol.">
        <title>The genome of the protozoan parasite Cystoisospora suis and a reverse vaccinology approach to identify vaccine candidates.</title>
        <authorList>
            <person name="Palmieri N."/>
            <person name="Shrestha A."/>
            <person name="Ruttkowski B."/>
            <person name="Beck T."/>
            <person name="Vogl C."/>
            <person name="Tomley F."/>
            <person name="Blake D.P."/>
            <person name="Joachim A."/>
        </authorList>
    </citation>
    <scope>NUCLEOTIDE SEQUENCE [LARGE SCALE GENOMIC DNA]</scope>
    <source>
        <strain evidence="3 4">Wien I</strain>
    </source>
</reference>
<dbReference type="PANTHER" id="PTHR36812">
    <property type="entry name" value="NEUROFILAMENT TRIPLET M PROTEIN-LIKE PROTEIN"/>
    <property type="match status" value="1"/>
</dbReference>
<feature type="compositionally biased region" description="Low complexity" evidence="2">
    <location>
        <begin position="288"/>
        <end position="298"/>
    </location>
</feature>
<gene>
    <name evidence="3" type="ORF">CSUI_000102</name>
</gene>
<dbReference type="PANTHER" id="PTHR36812:SF9">
    <property type="entry name" value="MYB-LIKE PROTEIN X ISOFORM X1"/>
    <property type="match status" value="1"/>
</dbReference>
<feature type="compositionally biased region" description="Low complexity" evidence="2">
    <location>
        <begin position="407"/>
        <end position="416"/>
    </location>
</feature>
<feature type="compositionally biased region" description="Basic and acidic residues" evidence="2">
    <location>
        <begin position="330"/>
        <end position="356"/>
    </location>
</feature>
<sequence>MWSLLGYPEEEAPATAASAGETQPSSASSATEAAETPAAEDTGGGGLWSLLGYSATPEPTETPGAPPPTPVSDSGGGGFWSLWGASTPSEDQPSAVDTPGESEATAPAPQEEKTGGPEDGKKAEGGAAKEKKKKKKRREEGDEDESKSDKKSETEEDGESEKAKEKKKKKKKDGQSGEETSSPSAGGRQQISANEVDSMRARLEEIEREKKKKEEEKRKKKEEEKEERKKKKEEEKDEKKKKKEEERRKELEKLEEQLRKTEEEAQLLQKKKEEEKLSKKKSKKFGDSSRSPSRDSGSATPLSPSSSRSGRRSRSRDSQEDDEERRKRREDRERKRREEQERLDRLIEETERELSETARSLQESIERQKQEREAIEKARKEQLEHEQHLQTLAEQVIQQATLLNATPPSSSRFPLLSPSPPPPPSSPPLPPPPPPSSSGEILKKKKYPGVPPSAKKGGEIKPPKIAVASASPADVRARQFMKDIMARDIIPSLPPPPLPDEIAKQDEDEEKKKKKKKEEEAMISPREKGEASKRQGNLLFPAFSKKPEEFTDIIQLEKKMAPQHVLFRGPCFPAFQKLRQVYIQLEETQREAELKEKQRKAEMEAVKERYQRKLEEEKRALEATLRKAMAFASACDLLSKVVYTASSRNARTFFCLLREIVDEELRKTEGLCGGLQERIARAQQTREEHRRVACRLLVDLFMRRTRDAWNKCIRAILLQSDTEGEEGDESRNQLGIGVLRHEKAAAALLAFQCAEEDAEALKKISEKERRRLEEQEKYLARWKLQIGAMHDALVRLNNEEILRREEEKRRSEREQEKKKRSRDAFYRSLRRYDEDDFSPTVINRLDVLLEDELRRLGADPSCVRNSRDPPSYLQQRLLNPSGVTLDRPIPPAFQTYPLKALPGGPDLTYEDLDSHFYKDAVDADSPKRTPGRSKRRERGKGREKGDSRSFLSLSSRGGGGRVRSLSDHSSSDTSSPRSRSGLRERHRHHYDRGKIRDDDRYDGSSPTRVSLRYGRDDDSSQSPSSIGGEGGVVGGGIRTVGGSTTTPGGTPLGDVSSAEDSLSSSYLSRQRANEDSWRTREDGPSKKDKDTWERREKQDKDDDDVGRTEGRKIDDKDIDKGRRDSSVENKHVSFHEGRGSPSRKTSDKGESKPMLRRFSSSSSSSSEEEEEGSRFSRKSSPILHKDHKSKPSPPPPPSLPSTLPSSSQAARHEDEDGKSSRALQRQDSQTKSSLVGKKSGGVGVGSLDNHLNTQTKKGSAPPPPPKGGEGATVTFVDMKSAMQSKAKVETAIQSKLKFSRKATILVGSGPPPSMTELQRKKTFASPPPSFPAKKKSS</sequence>
<feature type="compositionally biased region" description="Polar residues" evidence="2">
    <location>
        <begin position="389"/>
        <end position="406"/>
    </location>
</feature>
<feature type="compositionally biased region" description="Basic and acidic residues" evidence="2">
    <location>
        <begin position="364"/>
        <end position="388"/>
    </location>
</feature>
<feature type="compositionally biased region" description="Gly residues" evidence="2">
    <location>
        <begin position="1027"/>
        <end position="1039"/>
    </location>
</feature>
<feature type="compositionally biased region" description="Low complexity" evidence="2">
    <location>
        <begin position="48"/>
        <end position="63"/>
    </location>
</feature>
<comment type="caution">
    <text evidence="3">The sequence shown here is derived from an EMBL/GenBank/DDBJ whole genome shotgun (WGS) entry which is preliminary data.</text>
</comment>
<feature type="compositionally biased region" description="Basic and acidic residues" evidence="2">
    <location>
        <begin position="1210"/>
        <end position="1219"/>
    </location>
</feature>
<organism evidence="3 4">
    <name type="scientific">Cystoisospora suis</name>
    <dbReference type="NCBI Taxonomy" id="483139"/>
    <lineage>
        <taxon>Eukaryota</taxon>
        <taxon>Sar</taxon>
        <taxon>Alveolata</taxon>
        <taxon>Apicomplexa</taxon>
        <taxon>Conoidasida</taxon>
        <taxon>Coccidia</taxon>
        <taxon>Eucoccidiorida</taxon>
        <taxon>Eimeriorina</taxon>
        <taxon>Sarcocystidae</taxon>
        <taxon>Cystoisospora</taxon>
    </lineage>
</organism>
<feature type="region of interest" description="Disordered" evidence="2">
    <location>
        <begin position="488"/>
        <end position="535"/>
    </location>
</feature>
<feature type="compositionally biased region" description="Basic and acidic residues" evidence="2">
    <location>
        <begin position="1071"/>
        <end position="1153"/>
    </location>
</feature>
<feature type="compositionally biased region" description="Low complexity" evidence="2">
    <location>
        <begin position="13"/>
        <end position="41"/>
    </location>
</feature>
<feature type="compositionally biased region" description="Pro residues" evidence="2">
    <location>
        <begin position="417"/>
        <end position="436"/>
    </location>
</feature>
<feature type="coiled-coil region" evidence="1">
    <location>
        <begin position="575"/>
        <end position="631"/>
    </location>
</feature>
<keyword evidence="4" id="KW-1185">Reference proteome</keyword>
<dbReference type="VEuPathDB" id="ToxoDB:CSUI_000102"/>